<feature type="binding site" evidence="6">
    <location>
        <position position="181"/>
    </location>
    <ligand>
        <name>substrate</name>
    </ligand>
</feature>
<feature type="binding site" evidence="6">
    <location>
        <position position="274"/>
    </location>
    <ligand>
        <name>substrate</name>
    </ligand>
</feature>
<accession>A0A133P7D3</accession>
<dbReference type="Proteomes" id="UP000070401">
    <property type="component" value="Unassembled WGS sequence"/>
</dbReference>
<feature type="binding site" evidence="6">
    <location>
        <position position="256"/>
    </location>
    <ligand>
        <name>substrate</name>
    </ligand>
</feature>
<feature type="binding site" evidence="6">
    <location>
        <position position="174"/>
    </location>
    <ligand>
        <name>substrate</name>
    </ligand>
</feature>
<reference evidence="8" key="1">
    <citation type="submission" date="2016-01" db="EMBL/GenBank/DDBJ databases">
        <authorList>
            <person name="Mitreva M."/>
            <person name="Pepin K.H."/>
            <person name="Mihindukulasuriya K.A."/>
            <person name="Fulton R."/>
            <person name="Fronick C."/>
            <person name="O'Laughlin M."/>
            <person name="Miner T."/>
            <person name="Herter B."/>
            <person name="Rosa B.A."/>
            <person name="Cordes M."/>
            <person name="Tomlinson C."/>
            <person name="Wollam A."/>
            <person name="Palsikar V.B."/>
            <person name="Mardis E.R."/>
            <person name="Wilson R.K."/>
        </authorList>
    </citation>
    <scope>NUCLEOTIDE SEQUENCE [LARGE SCALE GENOMIC DNA]</scope>
    <source>
        <strain evidence="8">MJR7757B</strain>
    </source>
</reference>
<dbReference type="InterPro" id="IPR012338">
    <property type="entry name" value="Beta-lactam/transpept-like"/>
</dbReference>
<evidence type="ECO:0000256" key="6">
    <source>
        <dbReference type="HAMAP-Rule" id="MF_00313"/>
    </source>
</evidence>
<keyword evidence="6" id="KW-0007">Acetylation</keyword>
<organism evidence="7 8">
    <name type="scientific">Fusobacterium nucleatum</name>
    <dbReference type="NCBI Taxonomy" id="851"/>
    <lineage>
        <taxon>Bacteria</taxon>
        <taxon>Fusobacteriati</taxon>
        <taxon>Fusobacteriota</taxon>
        <taxon>Fusobacteriia</taxon>
        <taxon>Fusobacteriales</taxon>
        <taxon>Fusobacteriaceae</taxon>
        <taxon>Fusobacterium</taxon>
    </lineage>
</organism>
<dbReference type="GO" id="GO:0006543">
    <property type="term" value="P:L-glutamine catabolic process"/>
    <property type="evidence" value="ECO:0007669"/>
    <property type="project" value="TreeGrafter"/>
</dbReference>
<dbReference type="PATRIC" id="fig|851.8.peg.498"/>
<dbReference type="Pfam" id="PF04960">
    <property type="entry name" value="Glutaminase"/>
    <property type="match status" value="1"/>
</dbReference>
<dbReference type="GO" id="GO:0006537">
    <property type="term" value="P:glutamate biosynthetic process"/>
    <property type="evidence" value="ECO:0007669"/>
    <property type="project" value="TreeGrafter"/>
</dbReference>
<keyword evidence="8" id="KW-1185">Reference proteome</keyword>
<dbReference type="NCBIfam" id="TIGR03814">
    <property type="entry name" value="Gln_ase"/>
    <property type="match status" value="1"/>
</dbReference>
<comment type="similarity">
    <text evidence="1 6">Belongs to the glutaminase family.</text>
</comment>
<dbReference type="eggNOG" id="COG2066">
    <property type="taxonomic scope" value="Bacteria"/>
</dbReference>
<comment type="catalytic activity">
    <reaction evidence="5 6">
        <text>L-glutamine + H2O = L-glutamate + NH4(+)</text>
        <dbReference type="Rhea" id="RHEA:15889"/>
        <dbReference type="ChEBI" id="CHEBI:15377"/>
        <dbReference type="ChEBI" id="CHEBI:28938"/>
        <dbReference type="ChEBI" id="CHEBI:29985"/>
        <dbReference type="ChEBI" id="CHEBI:58359"/>
        <dbReference type="EC" id="3.5.1.2"/>
    </reaction>
</comment>
<evidence type="ECO:0000313" key="7">
    <source>
        <dbReference type="EMBL" id="KXA24433.1"/>
    </source>
</evidence>
<evidence type="ECO:0000313" key="8">
    <source>
        <dbReference type="Proteomes" id="UP000070401"/>
    </source>
</evidence>
<evidence type="ECO:0000256" key="3">
    <source>
        <dbReference type="ARBA" id="ARBA00012918"/>
    </source>
</evidence>
<dbReference type="EC" id="3.5.1.2" evidence="3 6"/>
<proteinExistence type="inferred from homology"/>
<feature type="binding site" evidence="6">
    <location>
        <position position="77"/>
    </location>
    <ligand>
        <name>substrate</name>
    </ligand>
</feature>
<dbReference type="PANTHER" id="PTHR12544">
    <property type="entry name" value="GLUTAMINASE"/>
    <property type="match status" value="1"/>
</dbReference>
<dbReference type="EMBL" id="LRPY01000048">
    <property type="protein sequence ID" value="KXA24433.1"/>
    <property type="molecule type" value="Genomic_DNA"/>
</dbReference>
<feature type="binding site" evidence="6">
    <location>
        <position position="205"/>
    </location>
    <ligand>
        <name>substrate</name>
    </ligand>
</feature>
<feature type="binding site" evidence="6">
    <location>
        <position position="129"/>
    </location>
    <ligand>
        <name>substrate</name>
    </ligand>
</feature>
<keyword evidence="4 6" id="KW-0378">Hydrolase</keyword>
<evidence type="ECO:0000256" key="5">
    <source>
        <dbReference type="ARBA" id="ARBA00049534"/>
    </source>
</evidence>
<sequence length="320" mass="35164">MFIYRLILEQIKRGYLMEELLKELVEKNRKFTADGNVANYIPELDKADKNALGIYVTTLDGQEFFAGDYNTKFTIQSISKIISLMLAILDNGEEYVFSKVGMEPSGDPFNSIRKLETSSRKKPYNPMINAGAIAVASMIKGKDDREKFLRLLDFAKLITEDDTLDLNYKIYIGESDTGFRNYSMAYFLKGEGIIEGNVNEALTVYFKQCSIEGTAKTISTLGKFLANDGVLSNGERILTTRMAKIIKTLMVTCGMYDSSGEFAVRVGIPSKSGVGGGICSVVPGKMGIGVYGPSLDKKGNSLAGGHLLADLSEELSLNIF</sequence>
<dbReference type="GO" id="GO:0004359">
    <property type="term" value="F:glutaminase activity"/>
    <property type="evidence" value="ECO:0007669"/>
    <property type="project" value="UniProtKB-UniRule"/>
</dbReference>
<dbReference type="AlphaFoldDB" id="A0A133P7D3"/>
<evidence type="ECO:0000256" key="2">
    <source>
        <dbReference type="ARBA" id="ARBA00011881"/>
    </source>
</evidence>
<dbReference type="PANTHER" id="PTHR12544:SF29">
    <property type="entry name" value="GLUTAMINASE"/>
    <property type="match status" value="1"/>
</dbReference>
<dbReference type="FunFam" id="3.40.710.10:FF:000005">
    <property type="entry name" value="Glutaminase"/>
    <property type="match status" value="1"/>
</dbReference>
<dbReference type="Gene3D" id="3.40.710.10">
    <property type="entry name" value="DD-peptidase/beta-lactamase superfamily"/>
    <property type="match status" value="1"/>
</dbReference>
<comment type="caution">
    <text evidence="7">The sequence shown here is derived from an EMBL/GenBank/DDBJ whole genome shotgun (WGS) entry which is preliminary data.</text>
</comment>
<evidence type="ECO:0000256" key="4">
    <source>
        <dbReference type="ARBA" id="ARBA00022801"/>
    </source>
</evidence>
<name>A0A133P7D3_FUSNU</name>
<dbReference type="STRING" id="1408287.GCA_000493815_01540"/>
<dbReference type="SUPFAM" id="SSF56601">
    <property type="entry name" value="beta-lactamase/transpeptidase-like"/>
    <property type="match status" value="1"/>
</dbReference>
<evidence type="ECO:0000256" key="1">
    <source>
        <dbReference type="ARBA" id="ARBA00011076"/>
    </source>
</evidence>
<protein>
    <recommendedName>
        <fullName evidence="3 6">Glutaminase</fullName>
        <ecNumber evidence="3 6">3.5.1.2</ecNumber>
    </recommendedName>
</protein>
<dbReference type="InterPro" id="IPR015868">
    <property type="entry name" value="Glutaminase"/>
</dbReference>
<gene>
    <name evidence="6" type="primary">glsA</name>
    <name evidence="7" type="ORF">HMPREF3221_00495</name>
</gene>
<comment type="subunit">
    <text evidence="2 6">Homotetramer.</text>
</comment>
<dbReference type="HAMAP" id="MF_00313">
    <property type="entry name" value="Glutaminase"/>
    <property type="match status" value="1"/>
</dbReference>